<dbReference type="Proteomes" id="UP000325577">
    <property type="component" value="Linkage Group LG14"/>
</dbReference>
<dbReference type="InterPro" id="IPR001005">
    <property type="entry name" value="SANT/Myb"/>
</dbReference>
<dbReference type="PROSITE" id="PS50090">
    <property type="entry name" value="MYB_LIKE"/>
    <property type="match status" value="2"/>
</dbReference>
<keyword evidence="3" id="KW-0238">DNA-binding</keyword>
<dbReference type="NCBIfam" id="TIGR01557">
    <property type="entry name" value="myb_SHAQKYF"/>
    <property type="match status" value="1"/>
</dbReference>
<dbReference type="InterPro" id="IPR009057">
    <property type="entry name" value="Homeodomain-like_sf"/>
</dbReference>
<organism evidence="10 11">
    <name type="scientific">Nyssa sinensis</name>
    <dbReference type="NCBI Taxonomy" id="561372"/>
    <lineage>
        <taxon>Eukaryota</taxon>
        <taxon>Viridiplantae</taxon>
        <taxon>Streptophyta</taxon>
        <taxon>Embryophyta</taxon>
        <taxon>Tracheophyta</taxon>
        <taxon>Spermatophyta</taxon>
        <taxon>Magnoliopsida</taxon>
        <taxon>eudicotyledons</taxon>
        <taxon>Gunneridae</taxon>
        <taxon>Pentapetalae</taxon>
        <taxon>asterids</taxon>
        <taxon>Cornales</taxon>
        <taxon>Nyssaceae</taxon>
        <taxon>Nyssa</taxon>
    </lineage>
</organism>
<dbReference type="Pfam" id="PF00249">
    <property type="entry name" value="Myb_DNA-binding"/>
    <property type="match status" value="1"/>
</dbReference>
<dbReference type="PROSITE" id="PS51293">
    <property type="entry name" value="SANT"/>
    <property type="match status" value="1"/>
</dbReference>
<protein>
    <recommendedName>
        <fullName evidence="12">Transcription factor DIVARICATA</fullName>
    </recommendedName>
</protein>
<feature type="domain" description="Myb-like" evidence="7">
    <location>
        <begin position="18"/>
        <end position="72"/>
    </location>
</feature>
<dbReference type="FunFam" id="1.10.10.60:FF:000009">
    <property type="entry name" value="transcription factor MYB1R1"/>
    <property type="match status" value="1"/>
</dbReference>
<feature type="region of interest" description="Disordered" evidence="6">
    <location>
        <begin position="193"/>
        <end position="221"/>
    </location>
</feature>
<evidence type="ECO:0000256" key="2">
    <source>
        <dbReference type="ARBA" id="ARBA00023015"/>
    </source>
</evidence>
<dbReference type="InterPro" id="IPR017930">
    <property type="entry name" value="Myb_dom"/>
</dbReference>
<evidence type="ECO:0000259" key="8">
    <source>
        <dbReference type="PROSITE" id="PS51293"/>
    </source>
</evidence>
<dbReference type="AlphaFoldDB" id="A0A5J5B8Q8"/>
<dbReference type="SUPFAM" id="SSF46689">
    <property type="entry name" value="Homeodomain-like"/>
    <property type="match status" value="2"/>
</dbReference>
<dbReference type="GO" id="GO:0009908">
    <property type="term" value="P:flower development"/>
    <property type="evidence" value="ECO:0007669"/>
    <property type="project" value="UniProtKB-ARBA"/>
</dbReference>
<evidence type="ECO:0000256" key="1">
    <source>
        <dbReference type="ARBA" id="ARBA00004123"/>
    </source>
</evidence>
<dbReference type="EMBL" id="CM018037">
    <property type="protein sequence ID" value="KAA8539635.1"/>
    <property type="molecule type" value="Genomic_DNA"/>
</dbReference>
<dbReference type="SMART" id="SM00717">
    <property type="entry name" value="SANT"/>
    <property type="match status" value="2"/>
</dbReference>
<evidence type="ECO:0000256" key="3">
    <source>
        <dbReference type="ARBA" id="ARBA00023125"/>
    </source>
</evidence>
<keyword evidence="11" id="KW-1185">Reference proteome</keyword>
<keyword evidence="2" id="KW-0805">Transcription regulation</keyword>
<evidence type="ECO:0008006" key="12">
    <source>
        <dbReference type="Google" id="ProtNLM"/>
    </source>
</evidence>
<evidence type="ECO:0000259" key="7">
    <source>
        <dbReference type="PROSITE" id="PS50090"/>
    </source>
</evidence>
<dbReference type="OrthoDB" id="118550at2759"/>
<keyword evidence="4" id="KW-0804">Transcription</keyword>
<evidence type="ECO:0000256" key="5">
    <source>
        <dbReference type="ARBA" id="ARBA00023242"/>
    </source>
</evidence>
<evidence type="ECO:0000313" key="11">
    <source>
        <dbReference type="Proteomes" id="UP000325577"/>
    </source>
</evidence>
<dbReference type="GO" id="GO:0003677">
    <property type="term" value="F:DNA binding"/>
    <property type="evidence" value="ECO:0007669"/>
    <property type="project" value="UniProtKB-KW"/>
</dbReference>
<dbReference type="PANTHER" id="PTHR44042">
    <property type="entry name" value="DUPLICATED HOMEODOMAIN-LIKE SUPERFAMILY PROTEIN-RELATED"/>
    <property type="match status" value="1"/>
</dbReference>
<evidence type="ECO:0000256" key="6">
    <source>
        <dbReference type="SAM" id="MobiDB-lite"/>
    </source>
</evidence>
<dbReference type="FunFam" id="1.10.10.60:FF:000154">
    <property type="entry name" value="Transcription factor SRM1"/>
    <property type="match status" value="1"/>
</dbReference>
<feature type="domain" description="SANT" evidence="8">
    <location>
        <begin position="126"/>
        <end position="174"/>
    </location>
</feature>
<comment type="subcellular location">
    <subcellularLocation>
        <location evidence="1">Nucleus</location>
    </subcellularLocation>
</comment>
<reference evidence="10 11" key="1">
    <citation type="submission" date="2019-09" db="EMBL/GenBank/DDBJ databases">
        <title>A chromosome-level genome assembly of the Chinese tupelo Nyssa sinensis.</title>
        <authorList>
            <person name="Yang X."/>
            <person name="Kang M."/>
            <person name="Yang Y."/>
            <person name="Xiong H."/>
            <person name="Wang M."/>
            <person name="Zhang Z."/>
            <person name="Wang Z."/>
            <person name="Wu H."/>
            <person name="Ma T."/>
            <person name="Liu J."/>
            <person name="Xi Z."/>
        </authorList>
    </citation>
    <scope>NUCLEOTIDE SEQUENCE [LARGE SCALE GENOMIC DNA]</scope>
    <source>
        <strain evidence="10">J267</strain>
        <tissue evidence="10">Leaf</tissue>
    </source>
</reference>
<proteinExistence type="predicted"/>
<dbReference type="CDD" id="cd00167">
    <property type="entry name" value="SANT"/>
    <property type="match status" value="2"/>
</dbReference>
<evidence type="ECO:0000259" key="9">
    <source>
        <dbReference type="PROSITE" id="PS51294"/>
    </source>
</evidence>
<name>A0A5J5B8Q8_9ASTE</name>
<accession>A0A5J5B8Q8</accession>
<gene>
    <name evidence="10" type="ORF">F0562_026327</name>
</gene>
<sequence length="288" mass="32978">METLSPYSYIANSNWMMMQENKSTKWTKEENKRFERALAIFDEDTPDRWLRVAARIPGKSVLDVIRQYEKLEADVCDIEAGRVPIPGYLTSPFTLEFVDNCGFDAFSKRSSTGRSFEQERKKGVPWTEDEHRRFLMGLQKHGKGDWRNIARNFVITKTPTQVASHAQKYFIRQNSGGKDKRRPSIHDITTVHLMNTTPSDNERSPSQEKFTLLSPPQKSPSMPKILVDWNHSKNDGAVMIFGSTHGNPLMQYPYEIASKLHGGSRHGAHIGPHNSVFQIQSTRYQVHG</sequence>
<evidence type="ECO:0000256" key="4">
    <source>
        <dbReference type="ARBA" id="ARBA00023163"/>
    </source>
</evidence>
<keyword evidence="5" id="KW-0539">Nucleus</keyword>
<feature type="domain" description="Myb-like" evidence="7">
    <location>
        <begin position="118"/>
        <end position="170"/>
    </location>
</feature>
<dbReference type="Gene3D" id="1.10.10.60">
    <property type="entry name" value="Homeodomain-like"/>
    <property type="match status" value="2"/>
</dbReference>
<dbReference type="InterPro" id="IPR006447">
    <property type="entry name" value="Myb_dom_plants"/>
</dbReference>
<evidence type="ECO:0000313" key="10">
    <source>
        <dbReference type="EMBL" id="KAA8539635.1"/>
    </source>
</evidence>
<feature type="domain" description="HTH myb-type" evidence="9">
    <location>
        <begin position="118"/>
        <end position="174"/>
    </location>
</feature>
<dbReference type="GO" id="GO:0005634">
    <property type="term" value="C:nucleus"/>
    <property type="evidence" value="ECO:0007669"/>
    <property type="project" value="UniProtKB-SubCell"/>
</dbReference>
<dbReference type="PANTHER" id="PTHR44042:SF6">
    <property type="entry name" value="DUPLICATED HOMEODOMAIN-LIKE SUPERFAMILY PROTEIN"/>
    <property type="match status" value="1"/>
</dbReference>
<dbReference type="GO" id="GO:0048262">
    <property type="term" value="P:determination of dorsal/ventral asymmetry"/>
    <property type="evidence" value="ECO:0007669"/>
    <property type="project" value="UniProtKB-ARBA"/>
</dbReference>
<dbReference type="InterPro" id="IPR017884">
    <property type="entry name" value="SANT_dom"/>
</dbReference>
<dbReference type="PROSITE" id="PS51294">
    <property type="entry name" value="HTH_MYB"/>
    <property type="match status" value="1"/>
</dbReference>